<keyword evidence="3" id="KW-1185">Reference proteome</keyword>
<name>A0AAN8Y3C8_SOLBU</name>
<comment type="caution">
    <text evidence="2">The sequence shown here is derived from an EMBL/GenBank/DDBJ whole genome shotgun (WGS) entry which is preliminary data.</text>
</comment>
<reference evidence="2 3" key="1">
    <citation type="submission" date="2024-02" db="EMBL/GenBank/DDBJ databases">
        <title>de novo genome assembly of Solanum bulbocastanum strain 11H21.</title>
        <authorList>
            <person name="Hosaka A.J."/>
        </authorList>
    </citation>
    <scope>NUCLEOTIDE SEQUENCE [LARGE SCALE GENOMIC DNA]</scope>
    <source>
        <tissue evidence="2">Young leaves</tissue>
    </source>
</reference>
<dbReference type="Proteomes" id="UP001371456">
    <property type="component" value="Unassembled WGS sequence"/>
</dbReference>
<dbReference type="EMBL" id="JBANQN010000011">
    <property type="protein sequence ID" value="KAK6775483.1"/>
    <property type="molecule type" value="Genomic_DNA"/>
</dbReference>
<organism evidence="2 3">
    <name type="scientific">Solanum bulbocastanum</name>
    <name type="common">Wild potato</name>
    <dbReference type="NCBI Taxonomy" id="147425"/>
    <lineage>
        <taxon>Eukaryota</taxon>
        <taxon>Viridiplantae</taxon>
        <taxon>Streptophyta</taxon>
        <taxon>Embryophyta</taxon>
        <taxon>Tracheophyta</taxon>
        <taxon>Spermatophyta</taxon>
        <taxon>Magnoliopsida</taxon>
        <taxon>eudicotyledons</taxon>
        <taxon>Gunneridae</taxon>
        <taxon>Pentapetalae</taxon>
        <taxon>asterids</taxon>
        <taxon>lamiids</taxon>
        <taxon>Solanales</taxon>
        <taxon>Solanaceae</taxon>
        <taxon>Solanoideae</taxon>
        <taxon>Solaneae</taxon>
        <taxon>Solanum</taxon>
    </lineage>
</organism>
<feature type="compositionally biased region" description="Polar residues" evidence="1">
    <location>
        <begin position="16"/>
        <end position="29"/>
    </location>
</feature>
<accession>A0AAN8Y3C8</accession>
<protein>
    <submittedName>
        <fullName evidence="2">Uncharacterized protein</fullName>
    </submittedName>
</protein>
<proteinExistence type="predicted"/>
<sequence>MASHISDDVSKKITQEDPSIQGPSGSRSVGESDHSGIRKSIPGNQIAQAKPPTFPKLKIKYPNMETVGIQIVEPQYKRSFDVGDNIEFLSNDSGMKGCWFRCKEWIPSYKVAVSDKLGMRYTGRLTVRPQPLEDSSDCSFELGAAVDAW</sequence>
<gene>
    <name evidence="2" type="ORF">RDI58_026484</name>
</gene>
<feature type="compositionally biased region" description="Basic and acidic residues" evidence="1">
    <location>
        <begin position="1"/>
        <end position="15"/>
    </location>
</feature>
<feature type="region of interest" description="Disordered" evidence="1">
    <location>
        <begin position="1"/>
        <end position="54"/>
    </location>
</feature>
<evidence type="ECO:0000313" key="3">
    <source>
        <dbReference type="Proteomes" id="UP001371456"/>
    </source>
</evidence>
<evidence type="ECO:0000313" key="2">
    <source>
        <dbReference type="EMBL" id="KAK6775483.1"/>
    </source>
</evidence>
<dbReference type="AlphaFoldDB" id="A0AAN8Y3C8"/>
<evidence type="ECO:0000256" key="1">
    <source>
        <dbReference type="SAM" id="MobiDB-lite"/>
    </source>
</evidence>